<feature type="compositionally biased region" description="Low complexity" evidence="1">
    <location>
        <begin position="198"/>
        <end position="222"/>
    </location>
</feature>
<sequence>MHFLSVLAAGLTLTPGSVYAATQLSFFEHNSCNAGTSFEQYTDYNVLTADTSCHQLPNGTVAFYVNQIDQGCSIRSYTSSNCNPSSSSLAGVLIGVGTCFYIDEGVDLGSWRPDCLGVDYSSTNGLDTSNSYTSTSSTSSNNNGSNGNSSGSSNSTITITSAAAPGQSSNSGADAAVQSVIKTATGAVTFTPVTTSTTSASASASASDSGSGSDSTSAAASGTGTGTGTVSGSATGTANTSTSTNGAAGLSMGPLMTSFGTVMAAFALLG</sequence>
<feature type="region of interest" description="Disordered" evidence="1">
    <location>
        <begin position="198"/>
        <end position="245"/>
    </location>
</feature>
<proteinExistence type="predicted"/>
<reference evidence="3" key="1">
    <citation type="submission" date="2011-07" db="EMBL/GenBank/DDBJ databases">
        <title>The Genome Sequence of Exophiala (Wangiella) dermatitidis NIH/UT8656.</title>
        <authorList>
            <consortium name="The Broad Institute Genome Sequencing Platform"/>
            <person name="Cuomo C."/>
            <person name="Wang Z."/>
            <person name="Hunicke-Smith S."/>
            <person name="Szanislo P.J."/>
            <person name="Earl A."/>
            <person name="Young S.K."/>
            <person name="Zeng Q."/>
            <person name="Gargeya S."/>
            <person name="Fitzgerald M."/>
            <person name="Haas B."/>
            <person name="Abouelleil A."/>
            <person name="Alvarado L."/>
            <person name="Arachchi H.M."/>
            <person name="Berlin A."/>
            <person name="Brown A."/>
            <person name="Chapman S.B."/>
            <person name="Chen Z."/>
            <person name="Dunbar C."/>
            <person name="Freedman E."/>
            <person name="Gearin G."/>
            <person name="Gellesch M."/>
            <person name="Goldberg J."/>
            <person name="Griggs A."/>
            <person name="Gujja S."/>
            <person name="Heiman D."/>
            <person name="Howarth C."/>
            <person name="Larson L."/>
            <person name="Lui A."/>
            <person name="MacDonald P.J.P."/>
            <person name="Montmayeur A."/>
            <person name="Murphy C."/>
            <person name="Neiman D."/>
            <person name="Pearson M."/>
            <person name="Priest M."/>
            <person name="Roberts A."/>
            <person name="Saif S."/>
            <person name="Shea T."/>
            <person name="Shenoy N."/>
            <person name="Sisk P."/>
            <person name="Stolte C."/>
            <person name="Sykes S."/>
            <person name="Wortman J."/>
            <person name="Nusbaum C."/>
            <person name="Birren B."/>
        </authorList>
    </citation>
    <scope>NUCLEOTIDE SEQUENCE</scope>
    <source>
        <strain evidence="3">NIH/UT8656</strain>
    </source>
</reference>
<dbReference type="Proteomes" id="UP000007304">
    <property type="component" value="Unassembled WGS sequence"/>
</dbReference>
<dbReference type="OrthoDB" id="4120664at2759"/>
<dbReference type="GeneID" id="20309123"/>
<feature type="compositionally biased region" description="Low complexity" evidence="1">
    <location>
        <begin position="230"/>
        <end position="245"/>
    </location>
</feature>
<evidence type="ECO:0000256" key="1">
    <source>
        <dbReference type="SAM" id="MobiDB-lite"/>
    </source>
</evidence>
<feature type="compositionally biased region" description="Low complexity" evidence="1">
    <location>
        <begin position="128"/>
        <end position="156"/>
    </location>
</feature>
<dbReference type="HOGENOM" id="CLU_091760_0_0_1"/>
<dbReference type="OMA" id="DINCHQV"/>
<feature type="region of interest" description="Disordered" evidence="1">
    <location>
        <begin position="127"/>
        <end position="156"/>
    </location>
</feature>
<dbReference type="AlphaFoldDB" id="H6C0H4"/>
<name>H6C0H4_EXODN</name>
<organism evidence="3 4">
    <name type="scientific">Exophiala dermatitidis (strain ATCC 34100 / CBS 525.76 / NIH/UT8656)</name>
    <name type="common">Black yeast</name>
    <name type="synonym">Wangiella dermatitidis</name>
    <dbReference type="NCBI Taxonomy" id="858893"/>
    <lineage>
        <taxon>Eukaryota</taxon>
        <taxon>Fungi</taxon>
        <taxon>Dikarya</taxon>
        <taxon>Ascomycota</taxon>
        <taxon>Pezizomycotina</taxon>
        <taxon>Eurotiomycetes</taxon>
        <taxon>Chaetothyriomycetidae</taxon>
        <taxon>Chaetothyriales</taxon>
        <taxon>Herpotrichiellaceae</taxon>
        <taxon>Exophiala</taxon>
    </lineage>
</organism>
<evidence type="ECO:0000313" key="3">
    <source>
        <dbReference type="EMBL" id="EHY56402.1"/>
    </source>
</evidence>
<dbReference type="EMBL" id="JH226133">
    <property type="protein sequence ID" value="EHY56402.1"/>
    <property type="molecule type" value="Genomic_DNA"/>
</dbReference>
<evidence type="ECO:0000313" key="4">
    <source>
        <dbReference type="Proteomes" id="UP000007304"/>
    </source>
</evidence>
<feature type="chain" id="PRO_5003602983" evidence="2">
    <location>
        <begin position="21"/>
        <end position="270"/>
    </location>
</feature>
<protein>
    <submittedName>
        <fullName evidence="3">Uncharacterized protein</fullName>
    </submittedName>
</protein>
<keyword evidence="4" id="KW-1185">Reference proteome</keyword>
<feature type="signal peptide" evidence="2">
    <location>
        <begin position="1"/>
        <end position="20"/>
    </location>
</feature>
<evidence type="ECO:0000256" key="2">
    <source>
        <dbReference type="SAM" id="SignalP"/>
    </source>
</evidence>
<accession>H6C0H4</accession>
<dbReference type="InParanoid" id="H6C0H4"/>
<keyword evidence="2" id="KW-0732">Signal</keyword>
<dbReference type="VEuPathDB" id="FungiDB:HMPREF1120_04484"/>
<dbReference type="eggNOG" id="ENOG502T5FT">
    <property type="taxonomic scope" value="Eukaryota"/>
</dbReference>
<gene>
    <name evidence="3" type="ORF">HMPREF1120_04484</name>
</gene>
<dbReference type="RefSeq" id="XP_009156863.1">
    <property type="nucleotide sequence ID" value="XM_009158615.1"/>
</dbReference>